<dbReference type="Proteomes" id="UP000248724">
    <property type="component" value="Unassembled WGS sequence"/>
</dbReference>
<evidence type="ECO:0000256" key="1">
    <source>
        <dbReference type="SAM" id="Phobius"/>
    </source>
</evidence>
<gene>
    <name evidence="3" type="ORF">DLM65_12000</name>
    <name evidence="2" type="ORF">JF886_02205</name>
</gene>
<protein>
    <submittedName>
        <fullName evidence="3">Uncharacterized protein</fullName>
    </submittedName>
</protein>
<name>A0A2W5Z0P5_9BACT</name>
<comment type="caution">
    <text evidence="3">The sequence shown here is derived from an EMBL/GenBank/DDBJ whole genome shotgun (WGS) entry which is preliminary data.</text>
</comment>
<evidence type="ECO:0000313" key="4">
    <source>
        <dbReference type="Proteomes" id="UP000248724"/>
    </source>
</evidence>
<reference evidence="3" key="2">
    <citation type="submission" date="2018-05" db="EMBL/GenBank/DDBJ databases">
        <authorList>
            <person name="Ferrari B."/>
        </authorList>
    </citation>
    <scope>NUCLEOTIDE SEQUENCE</scope>
    <source>
        <strain evidence="3">RRmetagenome_bin12</strain>
    </source>
</reference>
<dbReference type="AlphaFoldDB" id="A0A2W5Z0P5"/>
<proteinExistence type="predicted"/>
<keyword evidence="1" id="KW-0812">Transmembrane</keyword>
<reference evidence="2 5" key="3">
    <citation type="submission" date="2020-10" db="EMBL/GenBank/DDBJ databases">
        <title>Ca. Dormibacterota MAGs.</title>
        <authorList>
            <person name="Montgomery K."/>
        </authorList>
    </citation>
    <scope>NUCLEOTIDE SEQUENCE [LARGE SCALE GENOMIC DNA]</scope>
    <source>
        <strain evidence="2">SC8812_S17_18</strain>
    </source>
</reference>
<dbReference type="EMBL" id="QHBU01000238">
    <property type="protein sequence ID" value="PZR78843.1"/>
    <property type="molecule type" value="Genomic_DNA"/>
</dbReference>
<evidence type="ECO:0000313" key="2">
    <source>
        <dbReference type="EMBL" id="MBJ7593668.1"/>
    </source>
</evidence>
<evidence type="ECO:0000313" key="5">
    <source>
        <dbReference type="Proteomes" id="UP000606991"/>
    </source>
</evidence>
<accession>A0A2W5Z0P5</accession>
<feature type="transmembrane region" description="Helical" evidence="1">
    <location>
        <begin position="49"/>
        <end position="71"/>
    </location>
</feature>
<reference evidence="3 4" key="1">
    <citation type="journal article" date="2017" name="Nature">
        <title>Atmospheric trace gases support primary production in Antarctic desert surface soil.</title>
        <authorList>
            <person name="Ji M."/>
            <person name="Greening C."/>
            <person name="Vanwonterghem I."/>
            <person name="Carere C.R."/>
            <person name="Bay S.K."/>
            <person name="Steen J.A."/>
            <person name="Montgomery K."/>
            <person name="Lines T."/>
            <person name="Beardall J."/>
            <person name="van Dorst J."/>
            <person name="Snape I."/>
            <person name="Stott M.B."/>
            <person name="Hugenholtz P."/>
            <person name="Ferrari B.C."/>
        </authorList>
    </citation>
    <scope>NUCLEOTIDE SEQUENCE [LARGE SCALE GENOMIC DNA]</scope>
    <source>
        <strain evidence="3">RRmetagenome_bin12</strain>
    </source>
</reference>
<keyword evidence="1" id="KW-0472">Membrane</keyword>
<accession>A0A934JYI9</accession>
<dbReference type="RefSeq" id="WP_337309165.1">
    <property type="nucleotide sequence ID" value="NZ_JAEKNS010000032.1"/>
</dbReference>
<organism evidence="3 4">
    <name type="scientific">Candidatus Aeolococcus gillhamiae</name>
    <dbReference type="NCBI Taxonomy" id="3127015"/>
    <lineage>
        <taxon>Bacteria</taxon>
        <taxon>Bacillati</taxon>
        <taxon>Candidatus Dormiibacterota</taxon>
        <taxon>Candidatus Dormibacteria</taxon>
        <taxon>Candidatus Aeolococcales</taxon>
        <taxon>Candidatus Aeolococcaceae</taxon>
        <taxon>Candidatus Aeolococcus</taxon>
    </lineage>
</organism>
<sequence>MSDPKPDAGELGDQLQSYFAVTTATPLPRGVADMSARTLPVRRRSMARWFAGATGALATAALVVLVGTHALPHGGGAALSSGAAGAATFGPANAAPRQSLGFVYPGVDTALLAQHGVRLLPPAGLGTAVLSATQAQQAASAAAGPSAGTPGPAVLADAELSAPAAPTSCLCWAVDVPVGAQSGPAASAGHTRLVLIDAVTGRAVAVLSGNGIP</sequence>
<evidence type="ECO:0000313" key="3">
    <source>
        <dbReference type="EMBL" id="PZR78843.1"/>
    </source>
</evidence>
<dbReference type="EMBL" id="JAEKNS010000032">
    <property type="protein sequence ID" value="MBJ7593668.1"/>
    <property type="molecule type" value="Genomic_DNA"/>
</dbReference>
<keyword evidence="1" id="KW-1133">Transmembrane helix</keyword>
<dbReference type="Proteomes" id="UP000606991">
    <property type="component" value="Unassembled WGS sequence"/>
</dbReference>